<comment type="caution">
    <text evidence="1">The sequence shown here is derived from an EMBL/GenBank/DDBJ whole genome shotgun (WGS) entry which is preliminary data.</text>
</comment>
<gene>
    <name evidence="1" type="ORF">MRB53_015554</name>
</gene>
<evidence type="ECO:0000313" key="2">
    <source>
        <dbReference type="Proteomes" id="UP001234297"/>
    </source>
</evidence>
<reference evidence="1 2" key="1">
    <citation type="journal article" date="2022" name="Hortic Res">
        <title>A haplotype resolved chromosomal level avocado genome allows analysis of novel avocado genes.</title>
        <authorList>
            <person name="Nath O."/>
            <person name="Fletcher S.J."/>
            <person name="Hayward A."/>
            <person name="Shaw L.M."/>
            <person name="Masouleh A.K."/>
            <person name="Furtado A."/>
            <person name="Henry R.J."/>
            <person name="Mitter N."/>
        </authorList>
    </citation>
    <scope>NUCLEOTIDE SEQUENCE [LARGE SCALE GENOMIC DNA]</scope>
    <source>
        <strain evidence="2">cv. Hass</strain>
    </source>
</reference>
<proteinExistence type="predicted"/>
<name>A0ACC2LZP0_PERAE</name>
<accession>A0ACC2LZP0</accession>
<dbReference type="Proteomes" id="UP001234297">
    <property type="component" value="Chromosome 5"/>
</dbReference>
<dbReference type="EMBL" id="CM056813">
    <property type="protein sequence ID" value="KAJ8638860.1"/>
    <property type="molecule type" value="Genomic_DNA"/>
</dbReference>
<sequence length="480" mass="54031">MPQFHSSFLLLLLFLVAMEGWAYTPPTTAQPLRIGVPGDSPCPKYVRVKCNHTTLQTNSTSNKCFDGFSILLFKLILKRIHYKRPYQFIPYHGSYDSLVEQVSLKEKNFDAVVGDVSIVANRTQYADFSRHYTVTGVRMVVLEKPEAGKAWMFVKPFTKSMWALTIAIFLYNGLIVWLIEKAGDEELKSSSFSSQFGSLVWLSVTALFPIHGEQLRSNLSRVTMVVWLFVALVLIQSYAANLTTMLTVTQLRPTAPLLSNKDYVGCDQGSFVISYLENVLHINKSRIKTYISGEDYAKALRSGEIKAAFLELAFIKIFLDENKKGFGVTGPTYEIGGYGYAFSKGSPLVENVSDEILRLRESGKLHRLEDHLLVPSSKSSSSDTGGQDSARLSPDSFWGLFLITFGTSTLAFFLFLVSRFYDNWCLKKQHKDEQVPKKDDAANLTPSERAPHAVTGVVEHDPDCWHVEIQQPKFGRCNTY</sequence>
<keyword evidence="2" id="KW-1185">Reference proteome</keyword>
<protein>
    <submittedName>
        <fullName evidence="1">Uncharacterized protein</fullName>
    </submittedName>
</protein>
<evidence type="ECO:0000313" key="1">
    <source>
        <dbReference type="EMBL" id="KAJ8638860.1"/>
    </source>
</evidence>
<organism evidence="1 2">
    <name type="scientific">Persea americana</name>
    <name type="common">Avocado</name>
    <dbReference type="NCBI Taxonomy" id="3435"/>
    <lineage>
        <taxon>Eukaryota</taxon>
        <taxon>Viridiplantae</taxon>
        <taxon>Streptophyta</taxon>
        <taxon>Embryophyta</taxon>
        <taxon>Tracheophyta</taxon>
        <taxon>Spermatophyta</taxon>
        <taxon>Magnoliopsida</taxon>
        <taxon>Magnoliidae</taxon>
        <taxon>Laurales</taxon>
        <taxon>Lauraceae</taxon>
        <taxon>Persea</taxon>
    </lineage>
</organism>